<dbReference type="InterPro" id="IPR020568">
    <property type="entry name" value="Ribosomal_Su5_D2-typ_SF"/>
</dbReference>
<evidence type="ECO:0000256" key="8">
    <source>
        <dbReference type="ARBA" id="ARBA00076042"/>
    </source>
</evidence>
<gene>
    <name evidence="11" type="primary">Mrps9</name>
    <name evidence="11" type="ORF">COLPIC_R01278</name>
</gene>
<keyword evidence="5" id="KW-0496">Mitochondrion</keyword>
<feature type="compositionally biased region" description="Basic and acidic residues" evidence="10">
    <location>
        <begin position="312"/>
        <end position="326"/>
    </location>
</feature>
<dbReference type="OrthoDB" id="10254627at2759"/>
<evidence type="ECO:0000256" key="2">
    <source>
        <dbReference type="ARBA" id="ARBA00005251"/>
    </source>
</evidence>
<accession>A0A7K4RUM5</accession>
<dbReference type="AlphaFoldDB" id="A0A7K4RUM5"/>
<organism evidence="11 12">
    <name type="scientific">Columbina picui</name>
    <name type="common">Picui ground-dove</name>
    <dbReference type="NCBI Taxonomy" id="115618"/>
    <lineage>
        <taxon>Eukaryota</taxon>
        <taxon>Metazoa</taxon>
        <taxon>Chordata</taxon>
        <taxon>Craniata</taxon>
        <taxon>Vertebrata</taxon>
        <taxon>Euteleostomi</taxon>
        <taxon>Archelosauria</taxon>
        <taxon>Archosauria</taxon>
        <taxon>Dinosauria</taxon>
        <taxon>Saurischia</taxon>
        <taxon>Theropoda</taxon>
        <taxon>Coelurosauria</taxon>
        <taxon>Aves</taxon>
        <taxon>Neognathae</taxon>
        <taxon>Neoaves</taxon>
        <taxon>Columbimorphae</taxon>
        <taxon>Columbiformes</taxon>
        <taxon>Columbidae</taxon>
        <taxon>Columbina</taxon>
    </lineage>
</organism>
<evidence type="ECO:0000256" key="6">
    <source>
        <dbReference type="ARBA" id="ARBA00023274"/>
    </source>
</evidence>
<dbReference type="Proteomes" id="UP000530263">
    <property type="component" value="Unassembled WGS sequence"/>
</dbReference>
<dbReference type="InterPro" id="IPR014721">
    <property type="entry name" value="Ribsml_uS5_D2-typ_fold_subgr"/>
</dbReference>
<reference evidence="11 12" key="1">
    <citation type="submission" date="2019-09" db="EMBL/GenBank/DDBJ databases">
        <title>Bird 10,000 Genomes (B10K) Project - Family phase.</title>
        <authorList>
            <person name="Zhang G."/>
        </authorList>
    </citation>
    <scope>NUCLEOTIDE SEQUENCE [LARGE SCALE GENOMIC DNA]</scope>
    <source>
        <strain evidence="11">B10K-DU-021-26</strain>
        <tissue evidence="11">Mixed tissue sample</tissue>
    </source>
</reference>
<dbReference type="PANTHER" id="PTHR21569">
    <property type="entry name" value="RIBOSOMAL PROTEIN S9"/>
    <property type="match status" value="1"/>
</dbReference>
<keyword evidence="6 9" id="KW-0687">Ribonucleoprotein</keyword>
<dbReference type="FunFam" id="3.30.230.10:FF:000035">
    <property type="entry name" value="28S ribosomal protein S9, mitochondrial"/>
    <property type="match status" value="1"/>
</dbReference>
<evidence type="ECO:0000256" key="1">
    <source>
        <dbReference type="ARBA" id="ARBA00004173"/>
    </source>
</evidence>
<comment type="caution">
    <text evidence="11">The sequence shown here is derived from an EMBL/GenBank/DDBJ whole genome shotgun (WGS) entry which is preliminary data.</text>
</comment>
<evidence type="ECO:0000256" key="4">
    <source>
        <dbReference type="ARBA" id="ARBA00022980"/>
    </source>
</evidence>
<keyword evidence="3" id="KW-0809">Transit peptide</keyword>
<sequence length="334" mass="38355">TLRLICTTTARQRKNVGASGPEKYTEAFIKKQIEEFNLGKRHLANMMGEDPETFTQEDIDKSIAYLFPSGLFDKKARPMMKHPTEIFPEQRKIQWGEDGRPFHFLFYTGKQSYYSLMHVSMENICDILNRNLAGSRWLTKIELEEMLLEKLSDNDYSRFILLLEKLMTLPCGDIEEKYVQKFSKEVPVQLQKVVIEPLKYDERGVAFSTAEGGRKTARATAVVYDNGTGKITVNGIDILHYFPVLQDREQLLFPFQFLDRVGKHDMVCTVSGGGRSAQAGAIRLASAKALRSFVTEKEVEFMRQAGLLTPDPRVKERNKPGQEGPRRKFTWKKR</sequence>
<dbReference type="GO" id="GO:0005743">
    <property type="term" value="C:mitochondrial inner membrane"/>
    <property type="evidence" value="ECO:0007669"/>
    <property type="project" value="UniProtKB-ARBA"/>
</dbReference>
<dbReference type="InterPro" id="IPR000754">
    <property type="entry name" value="Ribosomal_uS9"/>
</dbReference>
<dbReference type="InterPro" id="IPR020574">
    <property type="entry name" value="Ribosomal_uS9_CS"/>
</dbReference>
<evidence type="ECO:0000256" key="7">
    <source>
        <dbReference type="ARBA" id="ARBA00039318"/>
    </source>
</evidence>
<dbReference type="PANTHER" id="PTHR21569:SF1">
    <property type="entry name" value="SMALL RIBOSOMAL SUBUNIT PROTEIN US9M"/>
    <property type="match status" value="1"/>
</dbReference>
<feature type="non-terminal residue" evidence="11">
    <location>
        <position position="1"/>
    </location>
</feature>
<comment type="subcellular location">
    <subcellularLocation>
        <location evidence="1">Mitochondrion</location>
    </subcellularLocation>
</comment>
<evidence type="ECO:0000256" key="10">
    <source>
        <dbReference type="SAM" id="MobiDB-lite"/>
    </source>
</evidence>
<dbReference type="PROSITE" id="PS00360">
    <property type="entry name" value="RIBOSOMAL_S9"/>
    <property type="match status" value="1"/>
</dbReference>
<keyword evidence="4 9" id="KW-0689">Ribosomal protein</keyword>
<evidence type="ECO:0000313" key="12">
    <source>
        <dbReference type="Proteomes" id="UP000530263"/>
    </source>
</evidence>
<dbReference type="GO" id="GO:0003723">
    <property type="term" value="F:RNA binding"/>
    <property type="evidence" value="ECO:0007669"/>
    <property type="project" value="TreeGrafter"/>
</dbReference>
<dbReference type="GO" id="GO:0003735">
    <property type="term" value="F:structural constituent of ribosome"/>
    <property type="evidence" value="ECO:0007669"/>
    <property type="project" value="InterPro"/>
</dbReference>
<feature type="region of interest" description="Disordered" evidence="10">
    <location>
        <begin position="309"/>
        <end position="334"/>
    </location>
</feature>
<evidence type="ECO:0000256" key="5">
    <source>
        <dbReference type="ARBA" id="ARBA00023128"/>
    </source>
</evidence>
<evidence type="ECO:0000256" key="3">
    <source>
        <dbReference type="ARBA" id="ARBA00022946"/>
    </source>
</evidence>
<dbReference type="GO" id="GO:0005763">
    <property type="term" value="C:mitochondrial small ribosomal subunit"/>
    <property type="evidence" value="ECO:0007669"/>
    <property type="project" value="TreeGrafter"/>
</dbReference>
<dbReference type="Pfam" id="PF00380">
    <property type="entry name" value="Ribosomal_S9"/>
    <property type="match status" value="1"/>
</dbReference>
<dbReference type="GO" id="GO:0006412">
    <property type="term" value="P:translation"/>
    <property type="evidence" value="ECO:0007669"/>
    <property type="project" value="InterPro"/>
</dbReference>
<protein>
    <recommendedName>
        <fullName evidence="7">Small ribosomal subunit protein uS9m</fullName>
    </recommendedName>
    <alternativeName>
        <fullName evidence="8">28S ribosomal protein S9, mitochondrial</fullName>
    </alternativeName>
</protein>
<comment type="similarity">
    <text evidence="2 9">Belongs to the universal ribosomal protein uS9 family.</text>
</comment>
<evidence type="ECO:0000313" key="11">
    <source>
        <dbReference type="EMBL" id="NWQ76542.1"/>
    </source>
</evidence>
<dbReference type="SUPFAM" id="SSF54211">
    <property type="entry name" value="Ribosomal protein S5 domain 2-like"/>
    <property type="match status" value="1"/>
</dbReference>
<dbReference type="Gene3D" id="3.30.230.10">
    <property type="match status" value="1"/>
</dbReference>
<keyword evidence="12" id="KW-1185">Reference proteome</keyword>
<dbReference type="EMBL" id="VYZG01000328">
    <property type="protein sequence ID" value="NWQ76542.1"/>
    <property type="molecule type" value="Genomic_DNA"/>
</dbReference>
<name>A0A7K4RUM5_COLPI</name>
<feature type="non-terminal residue" evidence="11">
    <location>
        <position position="334"/>
    </location>
</feature>
<proteinExistence type="inferred from homology"/>
<evidence type="ECO:0000256" key="9">
    <source>
        <dbReference type="RuleBase" id="RU003815"/>
    </source>
</evidence>